<keyword evidence="2" id="KW-1185">Reference proteome</keyword>
<reference evidence="1 2" key="1">
    <citation type="submission" date="2023-07" db="EMBL/GenBank/DDBJ databases">
        <title>Genomic Encyclopedia of Type Strains, Phase IV (KMG-IV): sequencing the most valuable type-strain genomes for metagenomic binning, comparative biology and taxonomic classification.</title>
        <authorList>
            <person name="Goeker M."/>
        </authorList>
    </citation>
    <scope>NUCLEOTIDE SEQUENCE [LARGE SCALE GENOMIC DNA]</scope>
    <source>
        <strain evidence="1 2">DSM 18695</strain>
    </source>
</reference>
<protein>
    <recommendedName>
        <fullName evidence="3">Transposase</fullName>
    </recommendedName>
</protein>
<accession>A0ABU0ITI9</accession>
<evidence type="ECO:0000313" key="2">
    <source>
        <dbReference type="Proteomes" id="UP001228905"/>
    </source>
</evidence>
<organism evidence="1 2">
    <name type="scientific">Caulobacter ginsengisoli</name>
    <dbReference type="NCBI Taxonomy" id="400775"/>
    <lineage>
        <taxon>Bacteria</taxon>
        <taxon>Pseudomonadati</taxon>
        <taxon>Pseudomonadota</taxon>
        <taxon>Alphaproteobacteria</taxon>
        <taxon>Caulobacterales</taxon>
        <taxon>Caulobacteraceae</taxon>
        <taxon>Caulobacter</taxon>
    </lineage>
</organism>
<name>A0ABU0ITI9_9CAUL</name>
<evidence type="ECO:0000313" key="1">
    <source>
        <dbReference type="EMBL" id="MDQ0465304.1"/>
    </source>
</evidence>
<sequence length="171" mass="19825">MKLWDLITGSRPAPKGVRRLGAAALRERLMALNRDTAPWKVRSGAREHVDLVGEWKIVDARWYEIFAKAGLKRTFKVLMKFDAEKHEVRAVDQAWEIEWKVGGHPVLTLEATAFRGQQWEKSFEAVYAFREDLSYGEIYSYRFDSEEIKDPLRKAVHDAGWGWRGVAFSKL</sequence>
<evidence type="ECO:0008006" key="3">
    <source>
        <dbReference type="Google" id="ProtNLM"/>
    </source>
</evidence>
<dbReference type="EMBL" id="JAUSVS010000006">
    <property type="protein sequence ID" value="MDQ0465304.1"/>
    <property type="molecule type" value="Genomic_DNA"/>
</dbReference>
<dbReference type="RefSeq" id="WP_307350524.1">
    <property type="nucleotide sequence ID" value="NZ_JAUSVS010000006.1"/>
</dbReference>
<comment type="caution">
    <text evidence="1">The sequence shown here is derived from an EMBL/GenBank/DDBJ whole genome shotgun (WGS) entry which is preliminary data.</text>
</comment>
<gene>
    <name evidence="1" type="ORF">QO010_003091</name>
</gene>
<dbReference type="Proteomes" id="UP001228905">
    <property type="component" value="Unassembled WGS sequence"/>
</dbReference>
<proteinExistence type="predicted"/>